<organism evidence="1 2">
    <name type="scientific">Leptospira santarosai serovar Shermani str. LT 821</name>
    <dbReference type="NCBI Taxonomy" id="758847"/>
    <lineage>
        <taxon>Bacteria</taxon>
        <taxon>Pseudomonadati</taxon>
        <taxon>Spirochaetota</taxon>
        <taxon>Spirochaetia</taxon>
        <taxon>Leptospirales</taxon>
        <taxon>Leptospiraceae</taxon>
        <taxon>Leptospira</taxon>
    </lineage>
</organism>
<dbReference type="EMBL" id="CP006694">
    <property type="protein sequence ID" value="EKT86821.1"/>
    <property type="molecule type" value="Genomic_DNA"/>
</dbReference>
<evidence type="ECO:0000313" key="2">
    <source>
        <dbReference type="Proteomes" id="UP000035800"/>
    </source>
</evidence>
<dbReference type="AlphaFoldDB" id="K8Y197"/>
<name>K8Y197_9LEPT</name>
<gene>
    <name evidence="1" type="ORF">LSS_10248</name>
</gene>
<proteinExistence type="predicted"/>
<protein>
    <submittedName>
        <fullName evidence="1">Uncharacterized protein</fullName>
    </submittedName>
</protein>
<reference evidence="1 2" key="2">
    <citation type="journal article" date="2014" name="Emerg. Microbes Infect.">
        <title>Potential impact on kidney infection: a whole-genome analysis of Leptospira santarosai serovar Shermani.</title>
        <authorList>
            <person name="Chou L.F."/>
            <person name="Chen T.W."/>
            <person name="Ko Y.C."/>
            <person name="Pan M.J."/>
            <person name="Tian Y.C."/>
            <person name="Chiu C.H."/>
            <person name="Tang P."/>
            <person name="Hung C.C."/>
            <person name="Yang C.W."/>
        </authorList>
    </citation>
    <scope>NUCLEOTIDE SEQUENCE</scope>
    <source>
        <strain evidence="1 2">LT 821</strain>
    </source>
</reference>
<reference evidence="1 2" key="1">
    <citation type="journal article" date="2012" name="Gene">
        <title>Sequence of Leptospira santarosai serovar Shermani genome and prediction of virulence-associated genes.</title>
        <authorList>
            <person name="Chou L.F."/>
            <person name="Chen Y.T."/>
            <person name="Lu C.W."/>
            <person name="Ko Y.C."/>
            <person name="Tang C.Y."/>
            <person name="Pan M.J."/>
            <person name="Tian Y.C."/>
            <person name="Chiu C.H."/>
            <person name="Hung C.C."/>
            <person name="Yang C.W."/>
        </authorList>
    </citation>
    <scope>NUCLEOTIDE SEQUENCE [LARGE SCALE GENOMIC DNA]</scope>
    <source>
        <strain evidence="1">LT 821</strain>
    </source>
</reference>
<dbReference type="Proteomes" id="UP000035800">
    <property type="component" value="Chromosome I"/>
</dbReference>
<dbReference type="KEGG" id="lst:LSS_10248"/>
<sequence>MKKTVLRFSKRAIAEFPGLRKNKRHILEIEFFSFFDFEKF</sequence>
<evidence type="ECO:0000313" key="1">
    <source>
        <dbReference type="EMBL" id="EKT86821.1"/>
    </source>
</evidence>
<accession>K8Y197</accession>